<dbReference type="PANTHER" id="PTHR44757:SF2">
    <property type="entry name" value="BIOFILM ARCHITECTURE MAINTENANCE PROTEIN MBAA"/>
    <property type="match status" value="1"/>
</dbReference>
<dbReference type="Gene3D" id="3.30.70.270">
    <property type="match status" value="1"/>
</dbReference>
<evidence type="ECO:0000313" key="3">
    <source>
        <dbReference type="Proteomes" id="UP001272987"/>
    </source>
</evidence>
<feature type="domain" description="GGDEF" evidence="1">
    <location>
        <begin position="58"/>
        <end position="189"/>
    </location>
</feature>
<gene>
    <name evidence="2" type="ORF">PV666_05565</name>
</gene>
<dbReference type="Pfam" id="PF00990">
    <property type="entry name" value="GGDEF"/>
    <property type="match status" value="1"/>
</dbReference>
<sequence>MSEVLFAAAAGLPLAAGWSVHALLLGRRIEAARRDPLTGLWTRDAFEDRARKLLAKGEDQAVLLLDLDGFKGINDTFGHAAGDAVIRATGMRLGAWAAGCGGVAGRLGGDEFAAVVDAGEGLGGRVLELVGSIERPVLSQGRMVDVSVSVGVARWPRRGGDLSTLLRVADEQMYEVKREGGGAWIAPDAVSVLPTVNGRRFGRSGTTGREGVR</sequence>
<protein>
    <submittedName>
        <fullName evidence="2">GGDEF domain-containing protein</fullName>
    </submittedName>
</protein>
<dbReference type="InterPro" id="IPR043128">
    <property type="entry name" value="Rev_trsase/Diguanyl_cyclase"/>
</dbReference>
<dbReference type="InterPro" id="IPR029787">
    <property type="entry name" value="Nucleotide_cyclase"/>
</dbReference>
<keyword evidence="3" id="KW-1185">Reference proteome</keyword>
<evidence type="ECO:0000313" key="2">
    <source>
        <dbReference type="EMBL" id="MDX3017349.1"/>
    </source>
</evidence>
<name>A0ABU4LPZ5_9ACTN</name>
<proteinExistence type="predicted"/>
<dbReference type="InterPro" id="IPR052155">
    <property type="entry name" value="Biofilm_reg_signaling"/>
</dbReference>
<dbReference type="InterPro" id="IPR000160">
    <property type="entry name" value="GGDEF_dom"/>
</dbReference>
<accession>A0ABU4LPZ5</accession>
<dbReference type="SMART" id="SM00267">
    <property type="entry name" value="GGDEF"/>
    <property type="match status" value="1"/>
</dbReference>
<dbReference type="CDD" id="cd01949">
    <property type="entry name" value="GGDEF"/>
    <property type="match status" value="1"/>
</dbReference>
<dbReference type="RefSeq" id="WP_319166319.1">
    <property type="nucleotide sequence ID" value="NZ_JARAWP010000003.1"/>
</dbReference>
<organism evidence="2 3">
    <name type="scientific">Streptomyces acidiscabies</name>
    <dbReference type="NCBI Taxonomy" id="42234"/>
    <lineage>
        <taxon>Bacteria</taxon>
        <taxon>Bacillati</taxon>
        <taxon>Actinomycetota</taxon>
        <taxon>Actinomycetes</taxon>
        <taxon>Kitasatosporales</taxon>
        <taxon>Streptomycetaceae</taxon>
        <taxon>Streptomyces</taxon>
    </lineage>
</organism>
<comment type="caution">
    <text evidence="2">The sequence shown here is derived from an EMBL/GenBank/DDBJ whole genome shotgun (WGS) entry which is preliminary data.</text>
</comment>
<dbReference type="SUPFAM" id="SSF55073">
    <property type="entry name" value="Nucleotide cyclase"/>
    <property type="match status" value="1"/>
</dbReference>
<dbReference type="EMBL" id="JARAWP010000003">
    <property type="protein sequence ID" value="MDX3017349.1"/>
    <property type="molecule type" value="Genomic_DNA"/>
</dbReference>
<dbReference type="PROSITE" id="PS50887">
    <property type="entry name" value="GGDEF"/>
    <property type="match status" value="1"/>
</dbReference>
<dbReference type="PANTHER" id="PTHR44757">
    <property type="entry name" value="DIGUANYLATE CYCLASE DGCP"/>
    <property type="match status" value="1"/>
</dbReference>
<dbReference type="Proteomes" id="UP001272987">
    <property type="component" value="Unassembled WGS sequence"/>
</dbReference>
<dbReference type="NCBIfam" id="TIGR00254">
    <property type="entry name" value="GGDEF"/>
    <property type="match status" value="1"/>
</dbReference>
<reference evidence="2 3" key="1">
    <citation type="journal article" date="2023" name="Microb. Genom.">
        <title>Mesoterricola silvestris gen. nov., sp. nov., Mesoterricola sediminis sp. nov., Geothrix oryzae sp. nov., Geothrix edaphica sp. nov., Geothrix rubra sp. nov., and Geothrix limicola sp. nov., six novel members of Acidobacteriota isolated from soils.</title>
        <authorList>
            <person name="Weisberg A.J."/>
            <person name="Pearce E."/>
            <person name="Kramer C.G."/>
            <person name="Chang J.H."/>
            <person name="Clarke C.R."/>
        </authorList>
    </citation>
    <scope>NUCLEOTIDE SEQUENCE [LARGE SCALE GENOMIC DNA]</scope>
    <source>
        <strain evidence="2 3">NB05-1H</strain>
    </source>
</reference>
<evidence type="ECO:0000259" key="1">
    <source>
        <dbReference type="PROSITE" id="PS50887"/>
    </source>
</evidence>